<evidence type="ECO:0000256" key="2">
    <source>
        <dbReference type="ARBA" id="ARBA00011322"/>
    </source>
</evidence>
<keyword evidence="8" id="KW-1185">Reference proteome</keyword>
<name>A0A1L3MGN1_9MICO</name>
<evidence type="ECO:0000256" key="3">
    <source>
        <dbReference type="ARBA" id="ARBA00013368"/>
    </source>
</evidence>
<dbReference type="GO" id="GO:0016887">
    <property type="term" value="F:ATP hydrolysis activity"/>
    <property type="evidence" value="ECO:0007669"/>
    <property type="project" value="InterPro"/>
</dbReference>
<organism evidence="6 8">
    <name type="scientific">Janibacter indicus</name>
    <dbReference type="NCBI Taxonomy" id="857417"/>
    <lineage>
        <taxon>Bacteria</taxon>
        <taxon>Bacillati</taxon>
        <taxon>Actinomycetota</taxon>
        <taxon>Actinomycetes</taxon>
        <taxon>Micrococcales</taxon>
        <taxon>Intrasporangiaceae</taxon>
        <taxon>Janibacter</taxon>
    </lineage>
</organism>
<feature type="coiled-coil region" evidence="4">
    <location>
        <begin position="420"/>
        <end position="505"/>
    </location>
</feature>
<dbReference type="EMBL" id="CP013290">
    <property type="protein sequence ID" value="APH01404.1"/>
    <property type="molecule type" value="Genomic_DNA"/>
</dbReference>
<dbReference type="PANTHER" id="PTHR32114:SF2">
    <property type="entry name" value="ABC TRANSPORTER ABCH.3"/>
    <property type="match status" value="1"/>
</dbReference>
<dbReference type="RefSeq" id="WP_072624556.1">
    <property type="nucleotide sequence ID" value="NZ_CP013290.1"/>
</dbReference>
<feature type="domain" description="Rad50/SbcC-type AAA" evidence="5">
    <location>
        <begin position="6"/>
        <end position="209"/>
    </location>
</feature>
<dbReference type="AlphaFoldDB" id="A0A1L3MGN1"/>
<comment type="similarity">
    <text evidence="1">Belongs to the SMC family. SbcC subfamily.</text>
</comment>
<dbReference type="Proteomes" id="UP000593998">
    <property type="component" value="Chromosome"/>
</dbReference>
<comment type="subunit">
    <text evidence="2">Heterodimer of SbcC and SbcD.</text>
</comment>
<evidence type="ECO:0000313" key="9">
    <source>
        <dbReference type="Proteomes" id="UP000593998"/>
    </source>
</evidence>
<dbReference type="KEGG" id="jte:ASJ30_07525"/>
<dbReference type="InterPro" id="IPR027417">
    <property type="entry name" value="P-loop_NTPase"/>
</dbReference>
<reference evidence="7 9" key="2">
    <citation type="submission" date="2020-10" db="EMBL/GenBank/DDBJ databases">
        <title>Janibacter indicus TT2 genome sequence.</title>
        <authorList>
            <person name="Lee K."/>
            <person name="Ganzorig M."/>
        </authorList>
    </citation>
    <scope>NUCLEOTIDE SEQUENCE [LARGE SCALE GENOMIC DNA]</scope>
    <source>
        <strain evidence="7 9">TT2</strain>
    </source>
</reference>
<evidence type="ECO:0000313" key="8">
    <source>
        <dbReference type="Proteomes" id="UP000182938"/>
    </source>
</evidence>
<feature type="coiled-coil region" evidence="4">
    <location>
        <begin position="667"/>
        <end position="694"/>
    </location>
</feature>
<dbReference type="PANTHER" id="PTHR32114">
    <property type="entry name" value="ABC TRANSPORTER ABCH.3"/>
    <property type="match status" value="1"/>
</dbReference>
<reference evidence="6 8" key="1">
    <citation type="submission" date="2015-11" db="EMBL/GenBank/DDBJ databases">
        <authorList>
            <person name="Zhang Y."/>
            <person name="Guo Z."/>
        </authorList>
    </citation>
    <scope>NUCLEOTIDE SEQUENCE [LARGE SCALE GENOMIC DNA]</scope>
    <source>
        <strain evidence="6 8">YFY001</strain>
    </source>
</reference>
<evidence type="ECO:0000313" key="6">
    <source>
        <dbReference type="EMBL" id="APH01404.1"/>
    </source>
</evidence>
<evidence type="ECO:0000259" key="5">
    <source>
        <dbReference type="Pfam" id="PF13476"/>
    </source>
</evidence>
<gene>
    <name evidence="6" type="ORF">ASJ30_07525</name>
    <name evidence="7" type="ORF">IGS73_08565</name>
</gene>
<accession>A0A1L3MGN1</accession>
<dbReference type="EMBL" id="CP062789">
    <property type="protein sequence ID" value="QOK24359.1"/>
    <property type="molecule type" value="Genomic_DNA"/>
</dbReference>
<protein>
    <recommendedName>
        <fullName evidence="3">Nuclease SbcCD subunit C</fullName>
    </recommendedName>
</protein>
<sequence length="1085" mass="116816">MRLHRLRASAFGPFAGTIELDLETIGASGLYLIHGPTGSGKTSLLDAICFALYAGVPGDRQSTSLRSQHAAADVPTEVELELTLGERRLRVVRHPAHERPKRRGSGTTTEPAGVRLEERRAAGWQTVSTRIDETAQVLDDLLGMGLEQFRRVVMLPQGDFAAFLRATDEQRREVLERLFDISDYAGVEEELVRRRQSAEATLKQSRAQLSTHVTHLVDVLSAVGEELPEPDAAWADLDAMQLPEALSAVGEAFERVVAEAMTRVDQADTAAGAAREALDAERRCIDLRRRGAAARSQVADLEAVADEHATRRRTLEEARAAAAALPHVAAMARAESALAAARQSREEAVAALPEGLRTRWATWVDAIDLPEPDEGSDGPVDGGEDAGALAEGTLCLERARHEAVALRRRSEELPVLAERLSRSRATLSRTEELVTRLTEEAEADDVVRERLQHDRERLTASAAELDRLDALIAARRGARAVESDLRRATDEAQAAREHVQELRAGVQELVAARLDNMAGELAGLLSEGDPCSVCGSTEHPRLARSTRVVTPEDIEAARVVAGDAERVHEAARQARGEVAAQLEVARAEVLRLGASECGESDEPDCEPAAAASDAPVDLFEVSPAELAVREELASEVSELRTSVGTSAEVERRVEERAARLLRAHASVREAADELASLRARRDQLCEQLAEAADAIGAAVAEHATTCACVDPADARLDEVSRPPFDRVASPEEVEATRRCVGDLVDHVRRVDQVHARAVTHAETLAAATIDERRARAGVAQAARHLSDALVEHGFDDADSVRAAARPRAEVAELDSRVRSHEQQLATAHQVLAEPDVVAALDAEPADVDELAATAARAKHEADDARRHQASTATVHRQLVRVSQLVIDECALIGPTAAEAELVRRIADLVTGTSADNDKRMRLSTYVLAARLERIVELANSRLSAMADGRYELAHDDTSARGQRRGGLGLLVRDLWTAQDRATATLSGGESFTASLALALGLADAIREESGGLEFGTLFVDEGFGSLDQDSLEQVLDVLDGLRDGGRSVGVVSHVSEMRTRIPTQVRIDKSHHGSTVTITGVPGAA</sequence>
<dbReference type="Pfam" id="PF13476">
    <property type="entry name" value="AAA_23"/>
    <property type="match status" value="1"/>
</dbReference>
<keyword evidence="4" id="KW-0175">Coiled coil</keyword>
<evidence type="ECO:0000256" key="1">
    <source>
        <dbReference type="ARBA" id="ARBA00006930"/>
    </source>
</evidence>
<feature type="coiled-coil region" evidence="4">
    <location>
        <begin position="298"/>
        <end position="351"/>
    </location>
</feature>
<evidence type="ECO:0000256" key="4">
    <source>
        <dbReference type="SAM" id="Coils"/>
    </source>
</evidence>
<dbReference type="Proteomes" id="UP000182938">
    <property type="component" value="Chromosome"/>
</dbReference>
<dbReference type="InterPro" id="IPR038729">
    <property type="entry name" value="Rad50/SbcC_AAA"/>
</dbReference>
<evidence type="ECO:0000313" key="7">
    <source>
        <dbReference type="EMBL" id="QOK24359.1"/>
    </source>
</evidence>
<dbReference type="SUPFAM" id="SSF52540">
    <property type="entry name" value="P-loop containing nucleoside triphosphate hydrolases"/>
    <property type="match status" value="1"/>
</dbReference>
<dbReference type="Pfam" id="PF13558">
    <property type="entry name" value="SbcC_Walker_B"/>
    <property type="match status" value="1"/>
</dbReference>
<dbReference type="GO" id="GO:0006302">
    <property type="term" value="P:double-strand break repair"/>
    <property type="evidence" value="ECO:0007669"/>
    <property type="project" value="InterPro"/>
</dbReference>
<proteinExistence type="inferred from homology"/>
<dbReference type="Gene3D" id="3.40.50.300">
    <property type="entry name" value="P-loop containing nucleotide triphosphate hydrolases"/>
    <property type="match status" value="2"/>
</dbReference>